<dbReference type="Pfam" id="PF00005">
    <property type="entry name" value="ABC_tran"/>
    <property type="match status" value="1"/>
</dbReference>
<dbReference type="GO" id="GO:0005524">
    <property type="term" value="F:ATP binding"/>
    <property type="evidence" value="ECO:0007669"/>
    <property type="project" value="UniProtKB-KW"/>
</dbReference>
<dbReference type="InterPro" id="IPR003593">
    <property type="entry name" value="AAA+_ATPase"/>
</dbReference>
<proteinExistence type="predicted"/>
<dbReference type="InterPro" id="IPR017871">
    <property type="entry name" value="ABC_transporter-like_CS"/>
</dbReference>
<dbReference type="CDD" id="cd00267">
    <property type="entry name" value="ABC_ATPase"/>
    <property type="match status" value="1"/>
</dbReference>
<gene>
    <name evidence="4" type="ORF">MNBD_GAMMA08-1362</name>
</gene>
<name>A0A3B0YF84_9ZZZZ</name>
<keyword evidence="2" id="KW-0067">ATP-binding</keyword>
<dbReference type="InterPro" id="IPR027417">
    <property type="entry name" value="P-loop_NTPase"/>
</dbReference>
<dbReference type="AlphaFoldDB" id="A0A3B0YF84"/>
<dbReference type="PROSITE" id="PS00211">
    <property type="entry name" value="ABC_TRANSPORTER_1"/>
    <property type="match status" value="1"/>
</dbReference>
<reference evidence="4" key="1">
    <citation type="submission" date="2018-06" db="EMBL/GenBank/DDBJ databases">
        <authorList>
            <person name="Zhirakovskaya E."/>
        </authorList>
    </citation>
    <scope>NUCLEOTIDE SEQUENCE</scope>
</reference>
<dbReference type="InterPro" id="IPR003439">
    <property type="entry name" value="ABC_transporter-like_ATP-bd"/>
</dbReference>
<evidence type="ECO:0000256" key="1">
    <source>
        <dbReference type="ARBA" id="ARBA00022741"/>
    </source>
</evidence>
<dbReference type="SUPFAM" id="SSF52540">
    <property type="entry name" value="P-loop containing nucleoside triphosphate hydrolases"/>
    <property type="match status" value="1"/>
</dbReference>
<organism evidence="4">
    <name type="scientific">hydrothermal vent metagenome</name>
    <dbReference type="NCBI Taxonomy" id="652676"/>
    <lineage>
        <taxon>unclassified sequences</taxon>
        <taxon>metagenomes</taxon>
        <taxon>ecological metagenomes</taxon>
    </lineage>
</organism>
<dbReference type="Gene3D" id="3.40.50.300">
    <property type="entry name" value="P-loop containing nucleotide triphosphate hydrolases"/>
    <property type="match status" value="1"/>
</dbReference>
<dbReference type="PANTHER" id="PTHR43119:SF1">
    <property type="entry name" value="ABC TRANSPORTER DOMAIN-CONTAINING PROTEIN"/>
    <property type="match status" value="1"/>
</dbReference>
<dbReference type="EMBL" id="UOFH01000365">
    <property type="protein sequence ID" value="VAW67016.1"/>
    <property type="molecule type" value="Genomic_DNA"/>
</dbReference>
<feature type="domain" description="ABC transporter" evidence="3">
    <location>
        <begin position="1"/>
        <end position="197"/>
    </location>
</feature>
<dbReference type="GO" id="GO:0016887">
    <property type="term" value="F:ATP hydrolysis activity"/>
    <property type="evidence" value="ECO:0007669"/>
    <property type="project" value="InterPro"/>
</dbReference>
<evidence type="ECO:0000313" key="4">
    <source>
        <dbReference type="EMBL" id="VAW67016.1"/>
    </source>
</evidence>
<keyword evidence="1" id="KW-0547">Nucleotide-binding</keyword>
<sequence>MSFFKVNQLSFLHCGPINFQLNETQILGISGASGSGKSRLLRALADLDEHSGEIQLNELNQQKIAAHLWRKKVALLSAETSWWFDSVGEHFSDLNEIDLAALGFTKDSLQWSVARLSSGEKQRLGLLRLLQNKPSVLLLDEPTANLDKHNTKIFENFVVQYLQKQSASAIWVGHDIEQLQRICQQKYFLENGKLNYVD</sequence>
<accession>A0A3B0YF84</accession>
<dbReference type="PANTHER" id="PTHR43119">
    <property type="entry name" value="ABC TRANSPORT PROTEIN ATP-BINDING COMPONENT-RELATED"/>
    <property type="match status" value="1"/>
</dbReference>
<dbReference type="SMART" id="SM00382">
    <property type="entry name" value="AAA"/>
    <property type="match status" value="1"/>
</dbReference>
<protein>
    <recommendedName>
        <fullName evidence="3">ABC transporter domain-containing protein</fullName>
    </recommendedName>
</protein>
<dbReference type="PROSITE" id="PS50893">
    <property type="entry name" value="ABC_TRANSPORTER_2"/>
    <property type="match status" value="1"/>
</dbReference>
<evidence type="ECO:0000259" key="3">
    <source>
        <dbReference type="PROSITE" id="PS50893"/>
    </source>
</evidence>
<evidence type="ECO:0000256" key="2">
    <source>
        <dbReference type="ARBA" id="ARBA00022840"/>
    </source>
</evidence>